<gene>
    <name evidence="1" type="ORF">N8T08_007207</name>
</gene>
<proteinExistence type="predicted"/>
<reference evidence="1 2" key="1">
    <citation type="journal article" date="2023" name="ACS Omega">
        <title>Identification of the Neoaspergillic Acid Biosynthesis Gene Cluster by Establishing an In Vitro CRISPR-Ribonucleoprotein Genetic System in Aspergillus melleus.</title>
        <authorList>
            <person name="Yuan B."/>
            <person name="Grau M.F."/>
            <person name="Murata R.M."/>
            <person name="Torok T."/>
            <person name="Venkateswaran K."/>
            <person name="Stajich J.E."/>
            <person name="Wang C.C.C."/>
        </authorList>
    </citation>
    <scope>NUCLEOTIDE SEQUENCE [LARGE SCALE GENOMIC DNA]</scope>
    <source>
        <strain evidence="1 2">IMV 1140</strain>
    </source>
</reference>
<evidence type="ECO:0000313" key="2">
    <source>
        <dbReference type="Proteomes" id="UP001177260"/>
    </source>
</evidence>
<comment type="caution">
    <text evidence="1">The sequence shown here is derived from an EMBL/GenBank/DDBJ whole genome shotgun (WGS) entry which is preliminary data.</text>
</comment>
<sequence>MDGKDSSSTQIPPSEETQSPPPEPKDESVRTIHGFKWFLVCISLYVGSLIYGLDTTIAADIQAAIIKRFDNVDQLTWVGTGFPLGSVCAILPAAAFYAVFDLKMLFIASVVLFEVGSVLCGAAPNMNALIVGRVLAGLGGSGVYIGILNYFSLCTTNQERGRYVSGIGLVWGVGAILGPVVGGSFSDSSATWRWSFYINLVIAAICAPVYVFYLPSVKPPAASNTSVLKRLGAMDWIGFLLSSGAVVCFVMVLTFDGAGWAWDDGRSIATWVVFGVLLIATVVQQKFMLLTDEEHRMSPPGHILKNRSQILFNIQTAATVANIYVPLYYIPLFFQFVQGDTAVKAAVRLLPFILLLVCTNMASGALLPRIGYYWSIYVVTGVLMTVGGALMYTVNIDTKPGNIYGYSVLLAIGSGLTFQAGYTLAGIKVSLKGWPGKDIQMAVSLQNISQVGGTLLCLLISGQIFQSLAFGNLKSVLGPEGYSDAEIRSVVAGTQSSVFEHLNKELAYESTKAITQAMSRVYSISIAAGGLSLIAALLMKKERLFGKK</sequence>
<organism evidence="1 2">
    <name type="scientific">Aspergillus melleus</name>
    <dbReference type="NCBI Taxonomy" id="138277"/>
    <lineage>
        <taxon>Eukaryota</taxon>
        <taxon>Fungi</taxon>
        <taxon>Dikarya</taxon>
        <taxon>Ascomycota</taxon>
        <taxon>Pezizomycotina</taxon>
        <taxon>Eurotiomycetes</taxon>
        <taxon>Eurotiomycetidae</taxon>
        <taxon>Eurotiales</taxon>
        <taxon>Aspergillaceae</taxon>
        <taxon>Aspergillus</taxon>
        <taxon>Aspergillus subgen. Circumdati</taxon>
    </lineage>
</organism>
<dbReference type="EMBL" id="JAOPJF010000045">
    <property type="protein sequence ID" value="KAK1142966.1"/>
    <property type="molecule type" value="Genomic_DNA"/>
</dbReference>
<dbReference type="Proteomes" id="UP001177260">
    <property type="component" value="Unassembled WGS sequence"/>
</dbReference>
<keyword evidence="2" id="KW-1185">Reference proteome</keyword>
<evidence type="ECO:0000313" key="1">
    <source>
        <dbReference type="EMBL" id="KAK1142966.1"/>
    </source>
</evidence>
<name>A0ACC3AYR8_9EURO</name>
<accession>A0ACC3AYR8</accession>
<protein>
    <submittedName>
        <fullName evidence="1">Uncharacterized protein</fullName>
    </submittedName>
</protein>